<sequence length="385" mass="42229">MAKETILRIPRSDSPGDFILVKVTRPGSSELDLKLVATEGEAPYRGSVKSAQIDKLRAKNYHGADDEWTGILAYALGQKQSASVPEEHKSGLEIAATVKQDEDDESEKDIVISLRKRIDTITQRLGTISLKQDDDQAIQLFDWTGMAVARADGLEDELASLTAKYDALESTINKLNSQLKELIKAKTEHEDQLIAKFAQLLNEKKLKIRNQQRLLASAKIDPSKVDEMSASAPSETGSTKRRGKRKAEEPAVSSESEGGFDTMDVDKARKQGKANRDTEKEDEGENEDLLTESDGQETPDPLEDETATEDEADEPTKAPSPPPTVNGGKRATRSSSKQPTSSTTTTRKTTTSSPPPRRELPFTRKRGPVKPTPVVGDDSDEDDEL</sequence>
<reference evidence="5" key="1">
    <citation type="journal article" date="2015" name="PLoS Genet.">
        <title>The dynamic genome and transcriptome of the human fungal pathogen Blastomyces and close relative Emmonsia.</title>
        <authorList>
            <person name="Munoz J.F."/>
            <person name="Gauthier G.M."/>
            <person name="Desjardins C.A."/>
            <person name="Gallo J.E."/>
            <person name="Holder J."/>
            <person name="Sullivan T.D."/>
            <person name="Marty A.J."/>
            <person name="Carmen J.C."/>
            <person name="Chen Z."/>
            <person name="Ding L."/>
            <person name="Gujja S."/>
            <person name="Magrini V."/>
            <person name="Misas E."/>
            <person name="Mitreva M."/>
            <person name="Priest M."/>
            <person name="Saif S."/>
            <person name="Whiston E.A."/>
            <person name="Young S."/>
            <person name="Zeng Q."/>
            <person name="Goldman W.E."/>
            <person name="Mardis E.R."/>
            <person name="Taylor J.W."/>
            <person name="McEwen J.G."/>
            <person name="Clay O.K."/>
            <person name="Klein B.S."/>
            <person name="Cuomo C.A."/>
        </authorList>
    </citation>
    <scope>NUCLEOTIDE SEQUENCE [LARGE SCALE GENOMIC DNA]</scope>
    <source>
        <strain evidence="5">SLH14081</strain>
    </source>
</reference>
<evidence type="ECO:0000259" key="3">
    <source>
        <dbReference type="Pfam" id="PF21924"/>
    </source>
</evidence>
<feature type="compositionally biased region" description="Low complexity" evidence="2">
    <location>
        <begin position="333"/>
        <end position="352"/>
    </location>
</feature>
<evidence type="ECO:0000313" key="5">
    <source>
        <dbReference type="Proteomes" id="UP000002038"/>
    </source>
</evidence>
<proteinExistence type="predicted"/>
<feature type="region of interest" description="Disordered" evidence="2">
    <location>
        <begin position="221"/>
        <end position="385"/>
    </location>
</feature>
<dbReference type="GeneID" id="8502157"/>
<dbReference type="Pfam" id="PF21924">
    <property type="entry name" value="XRCC4_CC"/>
    <property type="match status" value="1"/>
</dbReference>
<dbReference type="Proteomes" id="UP000002038">
    <property type="component" value="Unassembled WGS sequence"/>
</dbReference>
<protein>
    <recommendedName>
        <fullName evidence="3">XRCC4 coiled-coil domain-containing protein</fullName>
    </recommendedName>
</protein>
<feature type="coiled-coil region" evidence="1">
    <location>
        <begin position="151"/>
        <end position="221"/>
    </location>
</feature>
<feature type="compositionally biased region" description="Basic and acidic residues" evidence="2">
    <location>
        <begin position="264"/>
        <end position="279"/>
    </location>
</feature>
<organism evidence="4 5">
    <name type="scientific">Blastomyces gilchristii (strain SLH14081)</name>
    <name type="common">Blastomyces dermatitidis</name>
    <dbReference type="NCBI Taxonomy" id="559298"/>
    <lineage>
        <taxon>Eukaryota</taxon>
        <taxon>Fungi</taxon>
        <taxon>Dikarya</taxon>
        <taxon>Ascomycota</taxon>
        <taxon>Pezizomycotina</taxon>
        <taxon>Eurotiomycetes</taxon>
        <taxon>Eurotiomycetidae</taxon>
        <taxon>Onygenales</taxon>
        <taxon>Ajellomycetaceae</taxon>
        <taxon>Blastomyces</taxon>
    </lineage>
</organism>
<feature type="compositionally biased region" description="Acidic residues" evidence="2">
    <location>
        <begin position="280"/>
        <end position="313"/>
    </location>
</feature>
<dbReference type="InterPro" id="IPR053962">
    <property type="entry name" value="XRCC4_CC"/>
</dbReference>
<dbReference type="PANTHER" id="PTHR42067">
    <property type="entry name" value="YALI0C15378P"/>
    <property type="match status" value="1"/>
</dbReference>
<keyword evidence="1" id="KW-0175">Coiled coil</keyword>
<dbReference type="EMBL" id="GG657468">
    <property type="protein sequence ID" value="OAT12511.1"/>
    <property type="molecule type" value="Genomic_DNA"/>
</dbReference>
<keyword evidence="5" id="KW-1185">Reference proteome</keyword>
<dbReference type="AlphaFoldDB" id="A0A179UZM8"/>
<dbReference type="VEuPathDB" id="FungiDB:BDBG_07843"/>
<dbReference type="OrthoDB" id="8064436at2759"/>
<dbReference type="PANTHER" id="PTHR42067:SF1">
    <property type="entry name" value="MITOTIC APPARATUS PROTEIN P62"/>
    <property type="match status" value="1"/>
</dbReference>
<feature type="domain" description="XRCC4 coiled-coil" evidence="3">
    <location>
        <begin position="165"/>
        <end position="210"/>
    </location>
</feature>
<dbReference type="KEGG" id="bgh:BDBG_07843"/>
<accession>A0A179UZM8</accession>
<evidence type="ECO:0000313" key="4">
    <source>
        <dbReference type="EMBL" id="OAT12511.1"/>
    </source>
</evidence>
<evidence type="ECO:0000256" key="1">
    <source>
        <dbReference type="SAM" id="Coils"/>
    </source>
</evidence>
<dbReference type="InterPro" id="IPR014751">
    <property type="entry name" value="XRCC4-like_C"/>
</dbReference>
<dbReference type="RefSeq" id="XP_002621625.1">
    <property type="nucleotide sequence ID" value="XM_002621579.2"/>
</dbReference>
<dbReference type="SUPFAM" id="SSF58022">
    <property type="entry name" value="XRCC4, C-terminal oligomerization domain"/>
    <property type="match status" value="1"/>
</dbReference>
<evidence type="ECO:0000256" key="2">
    <source>
        <dbReference type="SAM" id="MobiDB-lite"/>
    </source>
</evidence>
<gene>
    <name evidence="4" type="ORF">BDBG_07843</name>
</gene>
<name>A0A179UZM8_BLAGS</name>
<dbReference type="Gene3D" id="1.20.5.370">
    <property type="match status" value="1"/>
</dbReference>